<dbReference type="AlphaFoldDB" id="A0A5C3N5E8"/>
<organism evidence="2 3">
    <name type="scientific">Heliocybe sulcata</name>
    <dbReference type="NCBI Taxonomy" id="5364"/>
    <lineage>
        <taxon>Eukaryota</taxon>
        <taxon>Fungi</taxon>
        <taxon>Dikarya</taxon>
        <taxon>Basidiomycota</taxon>
        <taxon>Agaricomycotina</taxon>
        <taxon>Agaricomycetes</taxon>
        <taxon>Gloeophyllales</taxon>
        <taxon>Gloeophyllaceae</taxon>
        <taxon>Heliocybe</taxon>
    </lineage>
</organism>
<evidence type="ECO:0000256" key="1">
    <source>
        <dbReference type="SAM" id="MobiDB-lite"/>
    </source>
</evidence>
<protein>
    <submittedName>
        <fullName evidence="2">Uncharacterized protein</fullName>
    </submittedName>
</protein>
<reference evidence="2 3" key="1">
    <citation type="journal article" date="2019" name="Nat. Ecol. Evol.">
        <title>Megaphylogeny resolves global patterns of mushroom evolution.</title>
        <authorList>
            <person name="Varga T."/>
            <person name="Krizsan K."/>
            <person name="Foldi C."/>
            <person name="Dima B."/>
            <person name="Sanchez-Garcia M."/>
            <person name="Sanchez-Ramirez S."/>
            <person name="Szollosi G.J."/>
            <person name="Szarkandi J.G."/>
            <person name="Papp V."/>
            <person name="Albert L."/>
            <person name="Andreopoulos W."/>
            <person name="Angelini C."/>
            <person name="Antonin V."/>
            <person name="Barry K.W."/>
            <person name="Bougher N.L."/>
            <person name="Buchanan P."/>
            <person name="Buyck B."/>
            <person name="Bense V."/>
            <person name="Catcheside P."/>
            <person name="Chovatia M."/>
            <person name="Cooper J."/>
            <person name="Damon W."/>
            <person name="Desjardin D."/>
            <person name="Finy P."/>
            <person name="Geml J."/>
            <person name="Haridas S."/>
            <person name="Hughes K."/>
            <person name="Justo A."/>
            <person name="Karasinski D."/>
            <person name="Kautmanova I."/>
            <person name="Kiss B."/>
            <person name="Kocsube S."/>
            <person name="Kotiranta H."/>
            <person name="LaButti K.M."/>
            <person name="Lechner B.E."/>
            <person name="Liimatainen K."/>
            <person name="Lipzen A."/>
            <person name="Lukacs Z."/>
            <person name="Mihaltcheva S."/>
            <person name="Morgado L.N."/>
            <person name="Niskanen T."/>
            <person name="Noordeloos M.E."/>
            <person name="Ohm R.A."/>
            <person name="Ortiz-Santana B."/>
            <person name="Ovrebo C."/>
            <person name="Racz N."/>
            <person name="Riley R."/>
            <person name="Savchenko A."/>
            <person name="Shiryaev A."/>
            <person name="Soop K."/>
            <person name="Spirin V."/>
            <person name="Szebenyi C."/>
            <person name="Tomsovsky M."/>
            <person name="Tulloss R.E."/>
            <person name="Uehling J."/>
            <person name="Grigoriev I.V."/>
            <person name="Vagvolgyi C."/>
            <person name="Papp T."/>
            <person name="Martin F.M."/>
            <person name="Miettinen O."/>
            <person name="Hibbett D.S."/>
            <person name="Nagy L.G."/>
        </authorList>
    </citation>
    <scope>NUCLEOTIDE SEQUENCE [LARGE SCALE GENOMIC DNA]</scope>
    <source>
        <strain evidence="2 3">OMC1185</strain>
    </source>
</reference>
<name>A0A5C3N5E8_9AGAM</name>
<dbReference type="Proteomes" id="UP000305948">
    <property type="component" value="Unassembled WGS sequence"/>
</dbReference>
<dbReference type="OrthoDB" id="3269947at2759"/>
<sequence length="263" mass="28820">MDSERLYVDLLFKASRKYASWDPEVEVNVGDWGRITSGRRGLAFWRKQRGTFLKEGNIYTDGIAEEYGIPSPKEHGKDATEGVTWITSQNTQEIDVSAGAGSQTPVLAQCSVKAGFKFSSSQSSAVLAMDNDTISTIDPPGSLRRLLDDARMRDSVIVSEVHRCSSYARYLSSPHTGNVFIGLSAEPPVPGIASVEAHAKWVRSTVTGNFKSRVNKPGDRQFCPLFRLVSLKETDTAVGLRGSWDGEIPPLPDAEPPWMTEAP</sequence>
<dbReference type="STRING" id="5364.A0A5C3N5E8"/>
<keyword evidence="3" id="KW-1185">Reference proteome</keyword>
<gene>
    <name evidence="2" type="ORF">OE88DRAFT_1711746</name>
</gene>
<evidence type="ECO:0000313" key="2">
    <source>
        <dbReference type="EMBL" id="TFK52884.1"/>
    </source>
</evidence>
<evidence type="ECO:0000313" key="3">
    <source>
        <dbReference type="Proteomes" id="UP000305948"/>
    </source>
</evidence>
<feature type="region of interest" description="Disordered" evidence="1">
    <location>
        <begin position="243"/>
        <end position="263"/>
    </location>
</feature>
<accession>A0A5C3N5E8</accession>
<proteinExistence type="predicted"/>
<dbReference type="EMBL" id="ML213508">
    <property type="protein sequence ID" value="TFK52884.1"/>
    <property type="molecule type" value="Genomic_DNA"/>
</dbReference>